<evidence type="ECO:0000313" key="1">
    <source>
        <dbReference type="EMBL" id="MCD9639385.1"/>
    </source>
</evidence>
<reference evidence="1 2" key="1">
    <citation type="journal article" date="2021" name="BMC Genomics">
        <title>Datura genome reveals duplications of psychoactive alkaloid biosynthetic genes and high mutation rate following tissue culture.</title>
        <authorList>
            <person name="Rajewski A."/>
            <person name="Carter-House D."/>
            <person name="Stajich J."/>
            <person name="Litt A."/>
        </authorList>
    </citation>
    <scope>NUCLEOTIDE SEQUENCE [LARGE SCALE GENOMIC DNA]</scope>
    <source>
        <strain evidence="1">AR-01</strain>
    </source>
</reference>
<dbReference type="PANTHER" id="PTHR47926">
    <property type="entry name" value="PENTATRICOPEPTIDE REPEAT-CONTAINING PROTEIN"/>
    <property type="match status" value="1"/>
</dbReference>
<protein>
    <recommendedName>
        <fullName evidence="3">Pentatricopeptide repeat-containing protein</fullName>
    </recommendedName>
</protein>
<proteinExistence type="predicted"/>
<dbReference type="InterPro" id="IPR046848">
    <property type="entry name" value="E_motif"/>
</dbReference>
<dbReference type="Pfam" id="PF20431">
    <property type="entry name" value="E_motif"/>
    <property type="match status" value="1"/>
</dbReference>
<organism evidence="1 2">
    <name type="scientific">Datura stramonium</name>
    <name type="common">Jimsonweed</name>
    <name type="synonym">Common thornapple</name>
    <dbReference type="NCBI Taxonomy" id="4076"/>
    <lineage>
        <taxon>Eukaryota</taxon>
        <taxon>Viridiplantae</taxon>
        <taxon>Streptophyta</taxon>
        <taxon>Embryophyta</taxon>
        <taxon>Tracheophyta</taxon>
        <taxon>Spermatophyta</taxon>
        <taxon>Magnoliopsida</taxon>
        <taxon>eudicotyledons</taxon>
        <taxon>Gunneridae</taxon>
        <taxon>Pentapetalae</taxon>
        <taxon>asterids</taxon>
        <taxon>lamiids</taxon>
        <taxon>Solanales</taxon>
        <taxon>Solanaceae</taxon>
        <taxon>Solanoideae</taxon>
        <taxon>Datureae</taxon>
        <taxon>Datura</taxon>
    </lineage>
</organism>
<name>A0ABS8UZ29_DATST</name>
<gene>
    <name evidence="1" type="ORF">HAX54_023826</name>
</gene>
<keyword evidence="2" id="KW-1185">Reference proteome</keyword>
<accession>A0ABS8UZ29</accession>
<comment type="caution">
    <text evidence="1">The sequence shown here is derived from an EMBL/GenBank/DDBJ whole genome shotgun (WGS) entry which is preliminary data.</text>
</comment>
<dbReference type="PANTHER" id="PTHR47926:SF517">
    <property type="entry name" value="TETRATRICOPEPTIDE REPEAT-LIKE SUPERFAMILY PROTEIN"/>
    <property type="match status" value="1"/>
</dbReference>
<dbReference type="Proteomes" id="UP000823775">
    <property type="component" value="Unassembled WGS sequence"/>
</dbReference>
<dbReference type="Gene3D" id="1.25.40.10">
    <property type="entry name" value="Tetratricopeptide repeat domain"/>
    <property type="match status" value="1"/>
</dbReference>
<evidence type="ECO:0000313" key="2">
    <source>
        <dbReference type="Proteomes" id="UP000823775"/>
    </source>
</evidence>
<dbReference type="InterPro" id="IPR011990">
    <property type="entry name" value="TPR-like_helical_dom_sf"/>
</dbReference>
<evidence type="ECO:0008006" key="3">
    <source>
        <dbReference type="Google" id="ProtNLM"/>
    </source>
</evidence>
<dbReference type="EMBL" id="JACEIK010002896">
    <property type="protein sequence ID" value="MCD9639385.1"/>
    <property type="molecule type" value="Genomic_DNA"/>
</dbReference>
<dbReference type="InterPro" id="IPR046960">
    <property type="entry name" value="PPR_At4g14850-like_plant"/>
</dbReference>
<sequence>MDIEPDATIWKALLAACRVHGNTDLAEKASKALFQLEPQDAVPYVMLSNIYSAAGKWEIAAKLRRKMKLKGLNKEPGYSWIEMNGVVHTFISEERSHSKSDEIYSKLDDVIALIKEAGYVPDLNFSSMISMKKEGNETKSSYHSEKGLLLLGFYVPKGVPIRIYKNLHHSISLIRSAAHHKSLFRSTLPQQAPIATPGIREDNWSSFREIFLDSVMSGPDDPIESFVLHDHVMSFPNRNL</sequence>